<evidence type="ECO:0000313" key="1">
    <source>
        <dbReference type="EMBL" id="KAK9803112.1"/>
    </source>
</evidence>
<dbReference type="InterPro" id="IPR043502">
    <property type="entry name" value="DNA/RNA_pol_sf"/>
</dbReference>
<dbReference type="EMBL" id="JALJOQ010000062">
    <property type="protein sequence ID" value="KAK9803112.1"/>
    <property type="molecule type" value="Genomic_DNA"/>
</dbReference>
<evidence type="ECO:0000313" key="2">
    <source>
        <dbReference type="Proteomes" id="UP001465755"/>
    </source>
</evidence>
<dbReference type="Proteomes" id="UP001465755">
    <property type="component" value="Unassembled WGS sequence"/>
</dbReference>
<organism evidence="1 2">
    <name type="scientific">Symbiochloris irregularis</name>
    <dbReference type="NCBI Taxonomy" id="706552"/>
    <lineage>
        <taxon>Eukaryota</taxon>
        <taxon>Viridiplantae</taxon>
        <taxon>Chlorophyta</taxon>
        <taxon>core chlorophytes</taxon>
        <taxon>Trebouxiophyceae</taxon>
        <taxon>Trebouxiales</taxon>
        <taxon>Trebouxiaceae</taxon>
        <taxon>Symbiochloris</taxon>
    </lineage>
</organism>
<dbReference type="InterPro" id="IPR043128">
    <property type="entry name" value="Rev_trsase/Diguanyl_cyclase"/>
</dbReference>
<name>A0AAW1P472_9CHLO</name>
<gene>
    <name evidence="1" type="ORF">WJX73_005500</name>
</gene>
<keyword evidence="2" id="KW-1185">Reference proteome</keyword>
<dbReference type="Gene3D" id="3.30.70.270">
    <property type="match status" value="1"/>
</dbReference>
<accession>A0AAW1P472</accession>
<dbReference type="AlphaFoldDB" id="A0AAW1P472"/>
<comment type="caution">
    <text evidence="1">The sequence shown here is derived from an EMBL/GenBank/DDBJ whole genome shotgun (WGS) entry which is preliminary data.</text>
</comment>
<protein>
    <submittedName>
        <fullName evidence="1">Uncharacterized protein</fullName>
    </submittedName>
</protein>
<sequence length="99" mass="11548">MCDGSRTLNQMTIKDEYPMPQAVNLFDESLHARVVTELDLGHIITDHGVKMDQKVDAVNVWPVSRTKPELCSYLDWAGYYRKFIRRYAQRVHPMHVRAS</sequence>
<reference evidence="1 2" key="1">
    <citation type="journal article" date="2024" name="Nat. Commun.">
        <title>Phylogenomics reveals the evolutionary origins of lichenization in chlorophyte algae.</title>
        <authorList>
            <person name="Puginier C."/>
            <person name="Libourel C."/>
            <person name="Otte J."/>
            <person name="Skaloud P."/>
            <person name="Haon M."/>
            <person name="Grisel S."/>
            <person name="Petersen M."/>
            <person name="Berrin J.G."/>
            <person name="Delaux P.M."/>
            <person name="Dal Grande F."/>
            <person name="Keller J."/>
        </authorList>
    </citation>
    <scope>NUCLEOTIDE SEQUENCE [LARGE SCALE GENOMIC DNA]</scope>
    <source>
        <strain evidence="1 2">SAG 2036</strain>
    </source>
</reference>
<proteinExistence type="predicted"/>
<dbReference type="SUPFAM" id="SSF56672">
    <property type="entry name" value="DNA/RNA polymerases"/>
    <property type="match status" value="1"/>
</dbReference>